<feature type="transmembrane region" description="Helical" evidence="6">
    <location>
        <begin position="607"/>
        <end position="627"/>
    </location>
</feature>
<feature type="transmembrane region" description="Helical" evidence="6">
    <location>
        <begin position="499"/>
        <end position="518"/>
    </location>
</feature>
<reference evidence="7" key="1">
    <citation type="journal article" date="2021" name="Sci. Rep.">
        <title>Diploid genomic architecture of Nitzschia inconspicua, an elite biomass production diatom.</title>
        <authorList>
            <person name="Oliver A."/>
            <person name="Podell S."/>
            <person name="Pinowska A."/>
            <person name="Traller J.C."/>
            <person name="Smith S.R."/>
            <person name="McClure R."/>
            <person name="Beliaev A."/>
            <person name="Bohutskyi P."/>
            <person name="Hill E.A."/>
            <person name="Rabines A."/>
            <person name="Zheng H."/>
            <person name="Allen L.Z."/>
            <person name="Kuo A."/>
            <person name="Grigoriev I.V."/>
            <person name="Allen A.E."/>
            <person name="Hazlebeck D."/>
            <person name="Allen E.E."/>
        </authorList>
    </citation>
    <scope>NUCLEOTIDE SEQUENCE</scope>
    <source>
        <strain evidence="7">Hildebrandi</strain>
    </source>
</reference>
<evidence type="ECO:0000313" key="7">
    <source>
        <dbReference type="EMBL" id="KAG7369530.1"/>
    </source>
</evidence>
<dbReference type="GO" id="GO:0022857">
    <property type="term" value="F:transmembrane transporter activity"/>
    <property type="evidence" value="ECO:0007669"/>
    <property type="project" value="InterPro"/>
</dbReference>
<dbReference type="EMBL" id="JAGRRH010000005">
    <property type="protein sequence ID" value="KAG7369530.1"/>
    <property type="molecule type" value="Genomic_DNA"/>
</dbReference>
<organism evidence="7 8">
    <name type="scientific">Nitzschia inconspicua</name>
    <dbReference type="NCBI Taxonomy" id="303405"/>
    <lineage>
        <taxon>Eukaryota</taxon>
        <taxon>Sar</taxon>
        <taxon>Stramenopiles</taxon>
        <taxon>Ochrophyta</taxon>
        <taxon>Bacillariophyta</taxon>
        <taxon>Bacillariophyceae</taxon>
        <taxon>Bacillariophycidae</taxon>
        <taxon>Bacillariales</taxon>
        <taxon>Bacillariaceae</taxon>
        <taxon>Nitzschia</taxon>
    </lineage>
</organism>
<gene>
    <name evidence="7" type="ORF">IV203_027276</name>
</gene>
<dbReference type="Pfam" id="PF07690">
    <property type="entry name" value="MFS_1"/>
    <property type="match status" value="1"/>
</dbReference>
<dbReference type="AlphaFoldDB" id="A0A9K3LVY2"/>
<feature type="transmembrane region" description="Helical" evidence="6">
    <location>
        <begin position="355"/>
        <end position="377"/>
    </location>
</feature>
<proteinExistence type="predicted"/>
<comment type="caution">
    <text evidence="7">The sequence shown here is derived from an EMBL/GenBank/DDBJ whole genome shotgun (WGS) entry which is preliminary data.</text>
</comment>
<evidence type="ECO:0000256" key="4">
    <source>
        <dbReference type="ARBA" id="ARBA00023136"/>
    </source>
</evidence>
<dbReference type="InterPro" id="IPR011701">
    <property type="entry name" value="MFS"/>
</dbReference>
<evidence type="ECO:0000256" key="2">
    <source>
        <dbReference type="ARBA" id="ARBA00022692"/>
    </source>
</evidence>
<feature type="transmembrane region" description="Helical" evidence="6">
    <location>
        <begin position="296"/>
        <end position="312"/>
    </location>
</feature>
<feature type="transmembrane region" description="Helical" evidence="6">
    <location>
        <begin position="469"/>
        <end position="487"/>
    </location>
</feature>
<dbReference type="OrthoDB" id="419616at2759"/>
<keyword evidence="4 6" id="KW-0472">Membrane</keyword>
<keyword evidence="8" id="KW-1185">Reference proteome</keyword>
<feature type="transmembrane region" description="Helical" evidence="6">
    <location>
        <begin position="431"/>
        <end position="449"/>
    </location>
</feature>
<dbReference type="Proteomes" id="UP000693970">
    <property type="component" value="Unassembled WGS sequence"/>
</dbReference>
<evidence type="ECO:0000313" key="8">
    <source>
        <dbReference type="Proteomes" id="UP000693970"/>
    </source>
</evidence>
<keyword evidence="3 6" id="KW-1133">Transmembrane helix</keyword>
<evidence type="ECO:0000256" key="1">
    <source>
        <dbReference type="ARBA" id="ARBA00004141"/>
    </source>
</evidence>
<sequence>MASSEHDALLQQQQQQQEEQDQGIHETCAYNNGYSSVRSFQASQHHDDETEILNGKRTTTTFTSTNTQYGATSINSTSSTNATAIFPKLLPLIGMTFFLAMSMGSTIGIVPTIMTNRFAQQQQYYLQQQYKEQQQQQQQQQQPRIIQESHHSVTTINNNNNNNNHDDDNDTIITTTITSTTTTTTSTITNDTICRYINNNNTNNNTNNTNNIIDVCVQASRDAQTAASISELISNILTLLFSSMVGSMSDIHGRRPFLIVGISLSLLGPITLLWTVLRPDVSPKLYYYAAKPSNGFVHWMVVTLSIVADTLPDHRQRAAGVGLVMAGFWLGLCLGPTMAAVRLSSSNNDHDHDHYVQVVTVSCILQLFGLWCAIFYIPETVSYEASQQARQKKLQQQQHDDDDNNNKLLLPTITTILFRPIRELGIINRNSLLRTLATLAFFSGMATSGDQTLLLYYVNVVLQFQPTDIAVMFLLVGISAVVAQAIVLRPLNHIIGERWVLILCFVAAVFSNILYGLSRNRNDMYFAVCIGALSGMAFPTISAIKANNVQQYEQGRIQGALFSIQAISAGIGPVSMRLVDSITANILSSPHHHHHVRWMTTTTMTQGSMFFFAAMLQFIALVCAYRLPKDKTNSTVVVVAAAASPPPPTTTTTT</sequence>
<feature type="transmembrane region" description="Helical" evidence="6">
    <location>
        <begin position="524"/>
        <end position="544"/>
    </location>
</feature>
<keyword evidence="2 6" id="KW-0812">Transmembrane</keyword>
<accession>A0A9K3LVY2</accession>
<feature type="transmembrane region" description="Helical" evidence="6">
    <location>
        <begin position="89"/>
        <end position="110"/>
    </location>
</feature>
<name>A0A9K3LVY2_9STRA</name>
<evidence type="ECO:0000256" key="5">
    <source>
        <dbReference type="SAM" id="MobiDB-lite"/>
    </source>
</evidence>
<feature type="region of interest" description="Disordered" evidence="5">
    <location>
        <begin position="1"/>
        <end position="22"/>
    </location>
</feature>
<dbReference type="GO" id="GO:0016020">
    <property type="term" value="C:membrane"/>
    <property type="evidence" value="ECO:0007669"/>
    <property type="project" value="UniProtKB-SubCell"/>
</dbReference>
<dbReference type="PANTHER" id="PTHR23507:SF1">
    <property type="entry name" value="FI18259P1-RELATED"/>
    <property type="match status" value="1"/>
</dbReference>
<dbReference type="PANTHER" id="PTHR23507">
    <property type="entry name" value="ZGC:174356"/>
    <property type="match status" value="1"/>
</dbReference>
<protein>
    <submittedName>
        <fullName evidence="7">Major facilitator superfamily transporter</fullName>
    </submittedName>
</protein>
<evidence type="ECO:0000256" key="3">
    <source>
        <dbReference type="ARBA" id="ARBA00022989"/>
    </source>
</evidence>
<comment type="subcellular location">
    <subcellularLocation>
        <location evidence="1">Membrane</location>
        <topology evidence="1">Multi-pass membrane protein</topology>
    </subcellularLocation>
</comment>
<evidence type="ECO:0000256" key="6">
    <source>
        <dbReference type="SAM" id="Phobius"/>
    </source>
</evidence>
<feature type="transmembrane region" description="Helical" evidence="6">
    <location>
        <begin position="257"/>
        <end position="276"/>
    </location>
</feature>
<reference evidence="7" key="2">
    <citation type="submission" date="2021-04" db="EMBL/GenBank/DDBJ databases">
        <authorList>
            <person name="Podell S."/>
        </authorList>
    </citation>
    <scope>NUCLEOTIDE SEQUENCE</scope>
    <source>
        <strain evidence="7">Hildebrandi</strain>
    </source>
</reference>
<feature type="transmembrane region" description="Helical" evidence="6">
    <location>
        <begin position="319"/>
        <end position="343"/>
    </location>
</feature>
<feature type="region of interest" description="Disordered" evidence="5">
    <location>
        <begin position="40"/>
        <end position="63"/>
    </location>
</feature>